<dbReference type="AlphaFoldDB" id="A0A1U9JU42"/>
<keyword evidence="1" id="KW-0472">Membrane</keyword>
<dbReference type="Pfam" id="PF05437">
    <property type="entry name" value="AzlD"/>
    <property type="match status" value="1"/>
</dbReference>
<accession>A0A1U9JU42</accession>
<sequence length="104" mass="10930">MTGHMFLAITAASLVAILIRIVPVLFFANRTFPAILRNWLSFVPVAILSALVAGQIIGDKSFTSFGVSVALLATLAATLAGLLSRSLLGTVLAAVLAYLLFQNL</sequence>
<protein>
    <submittedName>
        <fullName evidence="2">Azaleucine resistance protein AzlD</fullName>
    </submittedName>
</protein>
<feature type="transmembrane region" description="Helical" evidence="1">
    <location>
        <begin position="6"/>
        <end position="27"/>
    </location>
</feature>
<evidence type="ECO:0000313" key="3">
    <source>
        <dbReference type="Proteomes" id="UP000188912"/>
    </source>
</evidence>
<reference evidence="2 3" key="1">
    <citation type="journal article" date="2010" name="Science">
        <title>Genomic comparison of the ants Camponotus floridanus and Harpegnathos saltator.</title>
        <authorList>
            <person name="Bonasio R."/>
            <person name="Zhang G."/>
            <person name="Ye C."/>
            <person name="Mutti N.S."/>
            <person name="Fang X."/>
            <person name="Qin N."/>
            <person name="Donahue G."/>
            <person name="Yang P."/>
            <person name="Li Q."/>
            <person name="Li C."/>
            <person name="Zhang P."/>
            <person name="Huang Z."/>
            <person name="Berger S.L."/>
            <person name="Reinberg D."/>
            <person name="Wang J."/>
            <person name="Liebig J."/>
        </authorList>
    </citation>
    <scope>NUCLEOTIDE SEQUENCE [LARGE SCALE GENOMIC DNA]</scope>
    <source>
        <strain evidence="2 3">Hsal</strain>
    </source>
</reference>
<dbReference type="Proteomes" id="UP000188912">
    <property type="component" value="Chromosome"/>
</dbReference>
<evidence type="ECO:0000256" key="1">
    <source>
        <dbReference type="SAM" id="Phobius"/>
    </source>
</evidence>
<keyword evidence="1" id="KW-1133">Transmembrane helix</keyword>
<gene>
    <name evidence="2" type="primary">azlD</name>
    <name evidence="2" type="ORF">BHV28_06670</name>
</gene>
<name>A0A1U9JU42_9HYPH</name>
<feature type="transmembrane region" description="Helical" evidence="1">
    <location>
        <begin position="39"/>
        <end position="57"/>
    </location>
</feature>
<reference evidence="2 3" key="2">
    <citation type="journal article" date="2016" name="Sci. Rep.">
        <title>The genome of Rhizobiales bacteria in predatory ants reveals urease gene functions but no genes for nitrogen fixation.</title>
        <authorList>
            <person name="Neuvonen M.M."/>
            <person name="Tamarit D."/>
            <person name="Naslund K."/>
            <person name="Liebig J."/>
            <person name="Feldhaar H."/>
            <person name="Moran N.A."/>
            <person name="Guy L."/>
            <person name="Andersson S.G."/>
        </authorList>
    </citation>
    <scope>NUCLEOTIDE SEQUENCE [LARGE SCALE GENOMIC DNA]</scope>
    <source>
        <strain evidence="2 3">Hsal</strain>
    </source>
</reference>
<dbReference type="InterPro" id="IPR008407">
    <property type="entry name" value="Brnchd-chn_aa_trnsp_AzlD"/>
</dbReference>
<keyword evidence="3" id="KW-1185">Reference proteome</keyword>
<feature type="transmembrane region" description="Helical" evidence="1">
    <location>
        <begin position="69"/>
        <end position="101"/>
    </location>
</feature>
<dbReference type="KEGG" id="thd:BHV28_06670"/>
<organism evidence="2 3">
    <name type="scientific">Candidatus Tokpelaia hoelldobleri</name>
    <dbReference type="NCBI Taxonomy" id="1902579"/>
    <lineage>
        <taxon>Bacteria</taxon>
        <taxon>Pseudomonadati</taxon>
        <taxon>Pseudomonadota</taxon>
        <taxon>Alphaproteobacteria</taxon>
        <taxon>Hyphomicrobiales</taxon>
        <taxon>Candidatus Tokpelaia</taxon>
    </lineage>
</organism>
<dbReference type="EMBL" id="CP017315">
    <property type="protein sequence ID" value="AQS41370.1"/>
    <property type="molecule type" value="Genomic_DNA"/>
</dbReference>
<evidence type="ECO:0000313" key="2">
    <source>
        <dbReference type="EMBL" id="AQS41370.1"/>
    </source>
</evidence>
<proteinExistence type="predicted"/>
<keyword evidence="1" id="KW-0812">Transmembrane</keyword>
<dbReference type="STRING" id="1902579.BHV28_06670"/>